<evidence type="ECO:0008006" key="3">
    <source>
        <dbReference type="Google" id="ProtNLM"/>
    </source>
</evidence>
<proteinExistence type="predicted"/>
<keyword evidence="2" id="KW-1185">Reference proteome</keyword>
<sequence length="635" mass="70924">MLESVKALNVNRLPAELLLEIFAWYLTTPVDWAAAHPRPIHLAWICTLWRNLVLSTPALWSDAKLEAFQYNGTRQLFLHEHSAKGLKFWMDKISSFEGGAPWGLKIMVSSTDEMEIDTLPSSPSPQPIFHLPALLQSHTATKFLTHLSISSTQPSSCLLRSHSLSSDLSHLNFPSLLSLSISSASLISPVLELTHPIPPLHHIPRIKRLALANVLSSNSSLSWYPFEQAESLLLEGMTVAKWVNVVERCVVTCATTQMPQSVLKNACFFVAEPDEKVQEGFGFGFGLGGFNFSSPFSSFTSQEGSFTPLTPAPTPTAASPPSFFTASFSVSILTPAHPPLTYLSSLTNLTINDYLLSQTDYPIHHHLAFPALKRLCVVGYDVGKWNSNTAPRSAKLATRIPGSSSSSDPSTTPAMSVMSICKPWNVISIPVFASSNLTHLTILHPTHRYLPFHSTVGKVLDAAMGLRYLRLDMWTCPWEMVGGFIDEDRDGRVFNPIEREKGTGWRRKRYFLPALEKLKLYFHLEGGRDHGSHRHEEAFPTDEVIRLIESWKGCKPTSLPTLPGDMNKLKLLDLRFQDVPWLADNPTFEALQFLVGVNCDGLGVHIESERSRRRKEGFLKEPRKYWDGEGMMFGF</sequence>
<dbReference type="InParanoid" id="A8P7H5"/>
<name>A8P7H5_COPC7</name>
<reference evidence="1 2" key="1">
    <citation type="journal article" date="2010" name="Proc. Natl. Acad. Sci. U.S.A.">
        <title>Insights into evolution of multicellular fungi from the assembled chromosomes of the mushroom Coprinopsis cinerea (Coprinus cinereus).</title>
        <authorList>
            <person name="Stajich J.E."/>
            <person name="Wilke S.K."/>
            <person name="Ahren D."/>
            <person name="Au C.H."/>
            <person name="Birren B.W."/>
            <person name="Borodovsky M."/>
            <person name="Burns C."/>
            <person name="Canback B."/>
            <person name="Casselton L.A."/>
            <person name="Cheng C.K."/>
            <person name="Deng J."/>
            <person name="Dietrich F.S."/>
            <person name="Fargo D.C."/>
            <person name="Farman M.L."/>
            <person name="Gathman A.C."/>
            <person name="Goldberg J."/>
            <person name="Guigo R."/>
            <person name="Hoegger P.J."/>
            <person name="Hooker J.B."/>
            <person name="Huggins A."/>
            <person name="James T.Y."/>
            <person name="Kamada T."/>
            <person name="Kilaru S."/>
            <person name="Kodira C."/>
            <person name="Kues U."/>
            <person name="Kupfer D."/>
            <person name="Kwan H.S."/>
            <person name="Lomsadze A."/>
            <person name="Li W."/>
            <person name="Lilly W.W."/>
            <person name="Ma L.J."/>
            <person name="Mackey A.J."/>
            <person name="Manning G."/>
            <person name="Martin F."/>
            <person name="Muraguchi H."/>
            <person name="Natvig D.O."/>
            <person name="Palmerini H."/>
            <person name="Ramesh M.A."/>
            <person name="Rehmeyer C.J."/>
            <person name="Roe B.A."/>
            <person name="Shenoy N."/>
            <person name="Stanke M."/>
            <person name="Ter-Hovhannisyan V."/>
            <person name="Tunlid A."/>
            <person name="Velagapudi R."/>
            <person name="Vision T.J."/>
            <person name="Zeng Q."/>
            <person name="Zolan M.E."/>
            <person name="Pukkila P.J."/>
        </authorList>
    </citation>
    <scope>NUCLEOTIDE SEQUENCE [LARGE SCALE GENOMIC DNA]</scope>
    <source>
        <strain evidence="2">Okayama-7 / 130 / ATCC MYA-4618 / FGSC 9003</strain>
    </source>
</reference>
<dbReference type="OrthoDB" id="2901459at2759"/>
<dbReference type="VEuPathDB" id="FungiDB:CC1G_08228"/>
<comment type="caution">
    <text evidence="1">The sequence shown here is derived from an EMBL/GenBank/DDBJ whole genome shotgun (WGS) entry which is preliminary data.</text>
</comment>
<dbReference type="RefSeq" id="XP_001839361.1">
    <property type="nucleotide sequence ID" value="XM_001839309.1"/>
</dbReference>
<evidence type="ECO:0000313" key="1">
    <source>
        <dbReference type="EMBL" id="EAU82477.1"/>
    </source>
</evidence>
<dbReference type="GeneID" id="6015973"/>
<dbReference type="AlphaFoldDB" id="A8P7H5"/>
<evidence type="ECO:0000313" key="2">
    <source>
        <dbReference type="Proteomes" id="UP000001861"/>
    </source>
</evidence>
<accession>A8P7H5</accession>
<protein>
    <recommendedName>
        <fullName evidence="3">F-box domain-containing protein</fullName>
    </recommendedName>
</protein>
<dbReference type="EMBL" id="AACS02000005">
    <property type="protein sequence ID" value="EAU82477.1"/>
    <property type="molecule type" value="Genomic_DNA"/>
</dbReference>
<gene>
    <name evidence="1" type="ORF">CC1G_08228</name>
</gene>
<dbReference type="KEGG" id="cci:CC1G_08228"/>
<dbReference type="Proteomes" id="UP000001861">
    <property type="component" value="Unassembled WGS sequence"/>
</dbReference>
<organism evidence="1 2">
    <name type="scientific">Coprinopsis cinerea (strain Okayama-7 / 130 / ATCC MYA-4618 / FGSC 9003)</name>
    <name type="common">Inky cap fungus</name>
    <name type="synonym">Hormographiella aspergillata</name>
    <dbReference type="NCBI Taxonomy" id="240176"/>
    <lineage>
        <taxon>Eukaryota</taxon>
        <taxon>Fungi</taxon>
        <taxon>Dikarya</taxon>
        <taxon>Basidiomycota</taxon>
        <taxon>Agaricomycotina</taxon>
        <taxon>Agaricomycetes</taxon>
        <taxon>Agaricomycetidae</taxon>
        <taxon>Agaricales</taxon>
        <taxon>Agaricineae</taxon>
        <taxon>Psathyrellaceae</taxon>
        <taxon>Coprinopsis</taxon>
    </lineage>
</organism>